<dbReference type="CDD" id="cd00161">
    <property type="entry name" value="beta-trefoil_Ricin-like"/>
    <property type="match status" value="1"/>
</dbReference>
<dbReference type="Pfam" id="PF14200">
    <property type="entry name" value="RicinB_lectin_2"/>
    <property type="match status" value="2"/>
</dbReference>
<gene>
    <name evidence="7" type="ORF">SAMN05421770_11424</name>
</gene>
<dbReference type="EMBL" id="FZOU01000014">
    <property type="protein sequence ID" value="SNT42750.1"/>
    <property type="molecule type" value="Genomic_DNA"/>
</dbReference>
<dbReference type="RefSeq" id="WP_089410405.1">
    <property type="nucleotide sequence ID" value="NZ_FZOU01000014.1"/>
</dbReference>
<evidence type="ECO:0000313" key="7">
    <source>
        <dbReference type="EMBL" id="SNT42750.1"/>
    </source>
</evidence>
<dbReference type="Proteomes" id="UP000198356">
    <property type="component" value="Unassembled WGS sequence"/>
</dbReference>
<dbReference type="PROSITE" id="PS50231">
    <property type="entry name" value="RICIN_B_LECTIN"/>
    <property type="match status" value="1"/>
</dbReference>
<protein>
    <submittedName>
        <fullName evidence="7">Glycosyl hydrolases family 28</fullName>
    </submittedName>
</protein>
<sequence length="703" mass="73378">MQTLISHNQALPSNSGFISLVRSFLYLAILAAGIFGVSQAHATATYMLAYPAAPYDGASGTYTLKADSTTIPVTSYYGGRYSFGHLAFEGTTTFTLSTRNGAAITSYNISPHDFGITGTVSGSSLTFSVTQGKSTYLIISVSTSAGALEPMVIAGDPQETNIPTIGGNVYDITASPYNADKTGNTLLNTTIQNAINTVSSAGGGTLYFPAGVYEISNNIQLKSNITIYLAAGAFIHGSSNRNDYTWNTSGTLQNGQPEQGPQNFLITGAINNVAFTGRGVIDANSTVLVTPATTGGTIDGFGNYRKGIIESSADSSGNRPNGLKIIGITVKDATTWTFDIQDEQNVTIQNVKMLDDFDWVHSDGYDIVSTDTALIDNCLGITGDDTFDAKAGDTNPVTNIIYSNDVGYSHEGDGTKVGDQSTGAATNILFSNIQVVAGQRAVSISHDEGTAAWSNIHFNDIHMENLEGSSTSGEFLVAPLVLWTYSSGGAGPVSDVSLSRVTVDNSNGHMGLIQGTSSAGALSNITLQDVTIDGVAITSSNASSKITVGSNVSNLQYGLVSGGIYTFVSQHNSLAMDSGNSTVSGSPVIQWPVNLPETTTQQWKITSVSGSTYTLTNQQNGYNLSTANSTTSGAGLIQSGGTQTDKDWTITSVGGGYYKVISAQSALALDDDNIAPGTQSTSSQVVQFTPNGGATQKWKLTKQ</sequence>
<dbReference type="SUPFAM" id="SSF51126">
    <property type="entry name" value="Pectin lyase-like"/>
    <property type="match status" value="1"/>
</dbReference>
<keyword evidence="5" id="KW-0812">Transmembrane</keyword>
<dbReference type="PANTHER" id="PTHR31339:SF9">
    <property type="entry name" value="PLASMIN AND FIBRONECTIN-BINDING PROTEIN A"/>
    <property type="match status" value="1"/>
</dbReference>
<keyword evidence="5" id="KW-0472">Membrane</keyword>
<reference evidence="7 8" key="1">
    <citation type="submission" date="2017-06" db="EMBL/GenBank/DDBJ databases">
        <authorList>
            <person name="Kim H.J."/>
            <person name="Triplett B.A."/>
        </authorList>
    </citation>
    <scope>NUCLEOTIDE SEQUENCE [LARGE SCALE GENOMIC DNA]</scope>
    <source>
        <strain evidence="7 8">DSM 18704</strain>
    </source>
</reference>
<feature type="transmembrane region" description="Helical" evidence="5">
    <location>
        <begin position="20"/>
        <end position="38"/>
    </location>
</feature>
<dbReference type="PANTHER" id="PTHR31339">
    <property type="entry name" value="PECTIN LYASE-RELATED"/>
    <property type="match status" value="1"/>
</dbReference>
<dbReference type="InterPro" id="IPR000772">
    <property type="entry name" value="Ricin_B_lectin"/>
</dbReference>
<evidence type="ECO:0000256" key="5">
    <source>
        <dbReference type="SAM" id="Phobius"/>
    </source>
</evidence>
<dbReference type="OrthoDB" id="9795222at2"/>
<feature type="domain" description="Ricin B lectin" evidence="6">
    <location>
        <begin position="560"/>
        <end position="638"/>
    </location>
</feature>
<evidence type="ECO:0000259" key="6">
    <source>
        <dbReference type="Pfam" id="PF14200"/>
    </source>
</evidence>
<keyword evidence="2 4" id="KW-0378">Hydrolase</keyword>
<dbReference type="InterPro" id="IPR011050">
    <property type="entry name" value="Pectin_lyase_fold/virulence"/>
</dbReference>
<evidence type="ECO:0000256" key="4">
    <source>
        <dbReference type="RuleBase" id="RU361169"/>
    </source>
</evidence>
<keyword evidence="8" id="KW-1185">Reference proteome</keyword>
<organism evidence="7 8">
    <name type="scientific">Granulicella rosea</name>
    <dbReference type="NCBI Taxonomy" id="474952"/>
    <lineage>
        <taxon>Bacteria</taxon>
        <taxon>Pseudomonadati</taxon>
        <taxon>Acidobacteriota</taxon>
        <taxon>Terriglobia</taxon>
        <taxon>Terriglobales</taxon>
        <taxon>Acidobacteriaceae</taxon>
        <taxon>Granulicella</taxon>
    </lineage>
</organism>
<keyword evidence="5" id="KW-1133">Transmembrane helix</keyword>
<feature type="domain" description="Ricin B lectin" evidence="6">
    <location>
        <begin position="647"/>
        <end position="702"/>
    </location>
</feature>
<evidence type="ECO:0000256" key="3">
    <source>
        <dbReference type="ARBA" id="ARBA00023295"/>
    </source>
</evidence>
<dbReference type="InterPro" id="IPR000743">
    <property type="entry name" value="Glyco_hydro_28"/>
</dbReference>
<dbReference type="Gene3D" id="2.80.10.50">
    <property type="match status" value="1"/>
</dbReference>
<accession>A0A239MJP4</accession>
<dbReference type="Gene3D" id="2.160.20.10">
    <property type="entry name" value="Single-stranded right-handed beta-helix, Pectin lyase-like"/>
    <property type="match status" value="1"/>
</dbReference>
<dbReference type="GO" id="GO:0005975">
    <property type="term" value="P:carbohydrate metabolic process"/>
    <property type="evidence" value="ECO:0007669"/>
    <property type="project" value="InterPro"/>
</dbReference>
<dbReference type="GO" id="GO:0004650">
    <property type="term" value="F:polygalacturonase activity"/>
    <property type="evidence" value="ECO:0007669"/>
    <property type="project" value="InterPro"/>
</dbReference>
<name>A0A239MJP4_9BACT</name>
<evidence type="ECO:0000313" key="8">
    <source>
        <dbReference type="Proteomes" id="UP000198356"/>
    </source>
</evidence>
<dbReference type="AlphaFoldDB" id="A0A239MJP4"/>
<keyword evidence="3 4" id="KW-0326">Glycosidase</keyword>
<proteinExistence type="inferred from homology"/>
<dbReference type="Pfam" id="PF00295">
    <property type="entry name" value="Glyco_hydro_28"/>
    <property type="match status" value="1"/>
</dbReference>
<dbReference type="SUPFAM" id="SSF50370">
    <property type="entry name" value="Ricin B-like lectins"/>
    <property type="match status" value="1"/>
</dbReference>
<evidence type="ECO:0000256" key="2">
    <source>
        <dbReference type="ARBA" id="ARBA00022801"/>
    </source>
</evidence>
<dbReference type="InterPro" id="IPR051801">
    <property type="entry name" value="GH28_Enzymes"/>
</dbReference>
<dbReference type="InterPro" id="IPR012334">
    <property type="entry name" value="Pectin_lyas_fold"/>
</dbReference>
<dbReference type="InterPro" id="IPR035992">
    <property type="entry name" value="Ricin_B-like_lectins"/>
</dbReference>
<comment type="similarity">
    <text evidence="1 4">Belongs to the glycosyl hydrolase 28 family.</text>
</comment>
<evidence type="ECO:0000256" key="1">
    <source>
        <dbReference type="ARBA" id="ARBA00008834"/>
    </source>
</evidence>